<keyword evidence="5" id="KW-0808">Transferase</keyword>
<dbReference type="InterPro" id="IPR004358">
    <property type="entry name" value="Sig_transdc_His_kin-like_C"/>
</dbReference>
<dbReference type="CDD" id="cd00075">
    <property type="entry name" value="HATPase"/>
    <property type="match status" value="1"/>
</dbReference>
<dbReference type="InterPro" id="IPR003660">
    <property type="entry name" value="HAMP_dom"/>
</dbReference>
<protein>
    <recommendedName>
        <fullName evidence="3">histidine kinase</fullName>
        <ecNumber evidence="3">2.7.13.3</ecNumber>
    </recommendedName>
</protein>
<dbReference type="eggNOG" id="COG5002">
    <property type="taxonomic scope" value="Bacteria"/>
</dbReference>
<dbReference type="CDD" id="cd00082">
    <property type="entry name" value="HisKA"/>
    <property type="match status" value="1"/>
</dbReference>
<reference evidence="12 13" key="2">
    <citation type="journal article" date="2016" name="Environ. Microbiol. Rep.">
        <title>Metagenomic evidence for the presence of phototrophic Gemmatimonadetes bacteria in diverse environments.</title>
        <authorList>
            <person name="Zeng Y."/>
            <person name="Baumbach J."/>
            <person name="Barbosa E.G."/>
            <person name="Azevedo V."/>
            <person name="Zhang C."/>
            <person name="Koblizek M."/>
        </authorList>
    </citation>
    <scope>NUCLEOTIDE SEQUENCE [LARGE SCALE GENOMIC DNA]</scope>
    <source>
        <strain evidence="12 13">AP64</strain>
    </source>
</reference>
<dbReference type="Pfam" id="PF00672">
    <property type="entry name" value="HAMP"/>
    <property type="match status" value="1"/>
</dbReference>
<dbReference type="PANTHER" id="PTHR43711:SF1">
    <property type="entry name" value="HISTIDINE KINASE 1"/>
    <property type="match status" value="1"/>
</dbReference>
<evidence type="ECO:0000256" key="7">
    <source>
        <dbReference type="ARBA" id="ARBA00023012"/>
    </source>
</evidence>
<dbReference type="SMART" id="SM00388">
    <property type="entry name" value="HisKA"/>
    <property type="match status" value="1"/>
</dbReference>
<dbReference type="EMBL" id="CP011454">
    <property type="protein sequence ID" value="AMW05312.1"/>
    <property type="molecule type" value="Genomic_DNA"/>
</dbReference>
<dbReference type="PRINTS" id="PR00344">
    <property type="entry name" value="BCTRLSENSOR"/>
</dbReference>
<evidence type="ECO:0000313" key="13">
    <source>
        <dbReference type="Proteomes" id="UP000076404"/>
    </source>
</evidence>
<dbReference type="Gene3D" id="3.30.450.20">
    <property type="entry name" value="PAS domain"/>
    <property type="match status" value="1"/>
</dbReference>
<organism evidence="12 13">
    <name type="scientific">Gemmatimonas phototrophica</name>
    <dbReference type="NCBI Taxonomy" id="1379270"/>
    <lineage>
        <taxon>Bacteria</taxon>
        <taxon>Pseudomonadati</taxon>
        <taxon>Gemmatimonadota</taxon>
        <taxon>Gemmatimonadia</taxon>
        <taxon>Gemmatimonadales</taxon>
        <taxon>Gemmatimonadaceae</taxon>
        <taxon>Gemmatimonas</taxon>
    </lineage>
</organism>
<evidence type="ECO:0000256" key="5">
    <source>
        <dbReference type="ARBA" id="ARBA00022679"/>
    </source>
</evidence>
<dbReference type="InterPro" id="IPR005467">
    <property type="entry name" value="His_kinase_dom"/>
</dbReference>
<dbReference type="FunFam" id="3.30.565.10:FF:000006">
    <property type="entry name" value="Sensor histidine kinase WalK"/>
    <property type="match status" value="1"/>
</dbReference>
<keyword evidence="8 9" id="KW-0472">Membrane</keyword>
<evidence type="ECO:0000256" key="9">
    <source>
        <dbReference type="SAM" id="Phobius"/>
    </source>
</evidence>
<keyword evidence="13" id="KW-1185">Reference proteome</keyword>
<dbReference type="OrthoDB" id="112712at2"/>
<dbReference type="RefSeq" id="WP_026849585.1">
    <property type="nucleotide sequence ID" value="NZ_CP011454.1"/>
</dbReference>
<feature type="domain" description="Histidine kinase" evidence="10">
    <location>
        <begin position="257"/>
        <end position="473"/>
    </location>
</feature>
<evidence type="ECO:0000256" key="6">
    <source>
        <dbReference type="ARBA" id="ARBA00022777"/>
    </source>
</evidence>
<dbReference type="PANTHER" id="PTHR43711">
    <property type="entry name" value="TWO-COMPONENT HISTIDINE KINASE"/>
    <property type="match status" value="1"/>
</dbReference>
<comment type="catalytic activity">
    <reaction evidence="1">
        <text>ATP + protein L-histidine = ADP + protein N-phospho-L-histidine.</text>
        <dbReference type="EC" id="2.7.13.3"/>
    </reaction>
</comment>
<proteinExistence type="predicted"/>
<dbReference type="GO" id="GO:0016020">
    <property type="term" value="C:membrane"/>
    <property type="evidence" value="ECO:0007669"/>
    <property type="project" value="UniProtKB-SubCell"/>
</dbReference>
<dbReference type="SUPFAM" id="SSF47384">
    <property type="entry name" value="Homodimeric domain of signal transducing histidine kinase"/>
    <property type="match status" value="1"/>
</dbReference>
<reference evidence="12 13" key="1">
    <citation type="journal article" date="2014" name="Proc. Natl. Acad. Sci. U.S.A.">
        <title>Functional type 2 photosynthetic reaction centers found in the rare bacterial phylum Gemmatimonadetes.</title>
        <authorList>
            <person name="Zeng Y."/>
            <person name="Feng F."/>
            <person name="Medova H."/>
            <person name="Dean J."/>
            <person name="Koblizek M."/>
        </authorList>
    </citation>
    <scope>NUCLEOTIDE SEQUENCE [LARGE SCALE GENOMIC DNA]</scope>
    <source>
        <strain evidence="12 13">AP64</strain>
    </source>
</reference>
<evidence type="ECO:0000259" key="10">
    <source>
        <dbReference type="PROSITE" id="PS50109"/>
    </source>
</evidence>
<dbReference type="Gene3D" id="1.10.287.130">
    <property type="match status" value="1"/>
</dbReference>
<dbReference type="InterPro" id="IPR003661">
    <property type="entry name" value="HisK_dim/P_dom"/>
</dbReference>
<dbReference type="SUPFAM" id="SSF55874">
    <property type="entry name" value="ATPase domain of HSP90 chaperone/DNA topoisomerase II/histidine kinase"/>
    <property type="match status" value="1"/>
</dbReference>
<dbReference type="InterPro" id="IPR036890">
    <property type="entry name" value="HATPase_C_sf"/>
</dbReference>
<evidence type="ECO:0000256" key="3">
    <source>
        <dbReference type="ARBA" id="ARBA00012438"/>
    </source>
</evidence>
<keyword evidence="6" id="KW-0418">Kinase</keyword>
<dbReference type="Gene3D" id="1.10.8.500">
    <property type="entry name" value="HAMP domain in histidine kinase"/>
    <property type="match status" value="1"/>
</dbReference>
<feature type="transmembrane region" description="Helical" evidence="9">
    <location>
        <begin position="7"/>
        <end position="26"/>
    </location>
</feature>
<dbReference type="PROSITE" id="PS50109">
    <property type="entry name" value="HIS_KIN"/>
    <property type="match status" value="1"/>
</dbReference>
<evidence type="ECO:0000256" key="4">
    <source>
        <dbReference type="ARBA" id="ARBA00022553"/>
    </source>
</evidence>
<keyword evidence="9" id="KW-1133">Transmembrane helix</keyword>
<comment type="subcellular location">
    <subcellularLocation>
        <location evidence="2">Membrane</location>
    </subcellularLocation>
</comment>
<dbReference type="FunFam" id="1.10.287.130:FF:000001">
    <property type="entry name" value="Two-component sensor histidine kinase"/>
    <property type="match status" value="1"/>
</dbReference>
<dbReference type="EC" id="2.7.13.3" evidence="3"/>
<dbReference type="SMART" id="SM00387">
    <property type="entry name" value="HATPase_c"/>
    <property type="match status" value="1"/>
</dbReference>
<dbReference type="SMART" id="SM00304">
    <property type="entry name" value="HAMP"/>
    <property type="match status" value="1"/>
</dbReference>
<dbReference type="KEGG" id="gph:GEMMAAP_11880"/>
<dbReference type="InterPro" id="IPR050736">
    <property type="entry name" value="Sensor_HK_Regulatory"/>
</dbReference>
<evidence type="ECO:0000256" key="1">
    <source>
        <dbReference type="ARBA" id="ARBA00000085"/>
    </source>
</evidence>
<evidence type="ECO:0000256" key="2">
    <source>
        <dbReference type="ARBA" id="ARBA00004370"/>
    </source>
</evidence>
<dbReference type="SUPFAM" id="SSF158472">
    <property type="entry name" value="HAMP domain-like"/>
    <property type="match status" value="1"/>
</dbReference>
<keyword evidence="9" id="KW-0812">Transmembrane</keyword>
<keyword evidence="4" id="KW-0597">Phosphoprotein</keyword>
<dbReference type="SUPFAM" id="SSF55785">
    <property type="entry name" value="PYP-like sensor domain (PAS domain)"/>
    <property type="match status" value="1"/>
</dbReference>
<accession>A0A143BLB0</accession>
<keyword evidence="7" id="KW-0902">Two-component regulatory system</keyword>
<dbReference type="Proteomes" id="UP000076404">
    <property type="component" value="Chromosome"/>
</dbReference>
<dbReference type="Pfam" id="PF02518">
    <property type="entry name" value="HATPase_c"/>
    <property type="match status" value="1"/>
</dbReference>
<dbReference type="STRING" id="1379270.GEMMAAP_11880"/>
<dbReference type="CDD" id="cd06225">
    <property type="entry name" value="HAMP"/>
    <property type="match status" value="1"/>
</dbReference>
<dbReference type="Gene3D" id="3.30.565.10">
    <property type="entry name" value="Histidine kinase-like ATPase, C-terminal domain"/>
    <property type="match status" value="1"/>
</dbReference>
<feature type="domain" description="HAMP" evidence="11">
    <location>
        <begin position="85"/>
        <end position="138"/>
    </location>
</feature>
<dbReference type="InterPro" id="IPR035965">
    <property type="entry name" value="PAS-like_dom_sf"/>
</dbReference>
<evidence type="ECO:0000313" key="12">
    <source>
        <dbReference type="EMBL" id="AMW05312.1"/>
    </source>
</evidence>
<dbReference type="AlphaFoldDB" id="A0A143BLB0"/>
<gene>
    <name evidence="12" type="ORF">GEMMAAP_11880</name>
</gene>
<name>A0A143BLB0_9BACT</name>
<dbReference type="InterPro" id="IPR003594">
    <property type="entry name" value="HATPase_dom"/>
</dbReference>
<dbReference type="InterPro" id="IPR036097">
    <property type="entry name" value="HisK_dim/P_sf"/>
</dbReference>
<dbReference type="PROSITE" id="PS50885">
    <property type="entry name" value="HAMP"/>
    <property type="match status" value="1"/>
</dbReference>
<dbReference type="GO" id="GO:0000155">
    <property type="term" value="F:phosphorelay sensor kinase activity"/>
    <property type="evidence" value="ECO:0007669"/>
    <property type="project" value="InterPro"/>
</dbReference>
<dbReference type="Pfam" id="PF00512">
    <property type="entry name" value="HisKA"/>
    <property type="match status" value="1"/>
</dbReference>
<evidence type="ECO:0000256" key="8">
    <source>
        <dbReference type="ARBA" id="ARBA00023136"/>
    </source>
</evidence>
<evidence type="ECO:0000259" key="11">
    <source>
        <dbReference type="PROSITE" id="PS50885"/>
    </source>
</evidence>
<sequence>MRLTQRLLLQSAVIATLLVVIILGAVEWRVRHRLDLASATQATSSAPLAEDAANAALLAAIRHDVALASGFALVVALLLARSLAKQVTRPMEELRDMARDLAGGDLTARPPRSISGGEVGQLAESLRQVGEQMETRLWEMQSEEALLVALTESLNEGIVAVDARKRVVRINETGRQLLNLRQSLPFAASDLPQEVQLQEALQLVLSGAPPIFREIHLDGHTVALTVRALSGGGAVLAMYDLTQVRRLETVRSDFVANVSHELRTPLTIIGGFVETLQDDDVPPELRRQFLGMTEANVQRMQRIVDDLLDLSRIESGGWRPAPTLLDLPDVALEVFAPLELRASQKGVALRIELAPDATQILCDPTAAGQILSNLAENALRHTTTGAVAIYTERDGNGVWMGVRDTGSGIPPEHLPRIFERFYRADPGRSREAGGTGLGLSIVRHLAEAHGGKVKAESTVGVGTTIAVWLPVQKAAGASA</sequence>